<reference evidence="1" key="1">
    <citation type="submission" date="2022-10" db="EMBL/GenBank/DDBJ databases">
        <authorList>
            <person name="Hyden B.L."/>
            <person name="Feng K."/>
            <person name="Yates T."/>
            <person name="Jawdy S."/>
            <person name="Smart L.B."/>
            <person name="Muchero W."/>
        </authorList>
    </citation>
    <scope>NUCLEOTIDE SEQUENCE</scope>
    <source>
        <tissue evidence="1">Shoot tip</tissue>
    </source>
</reference>
<dbReference type="EMBL" id="JAPFFI010000009">
    <property type="protein sequence ID" value="KAJ6380899.1"/>
    <property type="molecule type" value="Genomic_DNA"/>
</dbReference>
<keyword evidence="2" id="KW-1185">Reference proteome</keyword>
<comment type="caution">
    <text evidence="1">The sequence shown here is derived from an EMBL/GenBank/DDBJ whole genome shotgun (WGS) entry which is preliminary data.</text>
</comment>
<evidence type="ECO:0000313" key="1">
    <source>
        <dbReference type="EMBL" id="KAJ6380899.1"/>
    </source>
</evidence>
<reference evidence="1" key="2">
    <citation type="journal article" date="2023" name="Int. J. Mol. Sci.">
        <title>De Novo Assembly and Annotation of 11 Diverse Shrub Willow (Salix) Genomes Reveals Novel Gene Organization in Sex-Linked Regions.</title>
        <authorList>
            <person name="Hyden B."/>
            <person name="Feng K."/>
            <person name="Yates T.B."/>
            <person name="Jawdy S."/>
            <person name="Cereghino C."/>
            <person name="Smart L.B."/>
            <person name="Muchero W."/>
        </authorList>
    </citation>
    <scope>NUCLEOTIDE SEQUENCE</scope>
    <source>
        <tissue evidence="1">Shoot tip</tissue>
    </source>
</reference>
<sequence>MRRCIENRLQMRRELDFGTWIGRRAMKRRDLHIKEMDIRGGVWIPAAHALPGLKIVGGGADIVDGDVIGQDEPRKLEELVEMALCWKGHHDHNNLCLFSYAMAWLVCHSRV</sequence>
<gene>
    <name evidence="1" type="ORF">OIU77_029737</name>
</gene>
<evidence type="ECO:0000313" key="2">
    <source>
        <dbReference type="Proteomes" id="UP001141253"/>
    </source>
</evidence>
<dbReference type="Proteomes" id="UP001141253">
    <property type="component" value="Chromosome 6"/>
</dbReference>
<protein>
    <submittedName>
        <fullName evidence="1">Uncharacterized protein</fullName>
    </submittedName>
</protein>
<name>A0ABQ9B9J9_9ROSI</name>
<accession>A0ABQ9B9J9</accession>
<proteinExistence type="predicted"/>
<organism evidence="1 2">
    <name type="scientific">Salix suchowensis</name>
    <dbReference type="NCBI Taxonomy" id="1278906"/>
    <lineage>
        <taxon>Eukaryota</taxon>
        <taxon>Viridiplantae</taxon>
        <taxon>Streptophyta</taxon>
        <taxon>Embryophyta</taxon>
        <taxon>Tracheophyta</taxon>
        <taxon>Spermatophyta</taxon>
        <taxon>Magnoliopsida</taxon>
        <taxon>eudicotyledons</taxon>
        <taxon>Gunneridae</taxon>
        <taxon>Pentapetalae</taxon>
        <taxon>rosids</taxon>
        <taxon>fabids</taxon>
        <taxon>Malpighiales</taxon>
        <taxon>Salicaceae</taxon>
        <taxon>Saliceae</taxon>
        <taxon>Salix</taxon>
    </lineage>
</organism>